<evidence type="ECO:0000259" key="3">
    <source>
        <dbReference type="Pfam" id="PF01408"/>
    </source>
</evidence>
<evidence type="ECO:0000313" key="5">
    <source>
        <dbReference type="EMBL" id="TQD39885.1"/>
    </source>
</evidence>
<dbReference type="InterPro" id="IPR000683">
    <property type="entry name" value="Gfo/Idh/MocA-like_OxRdtase_N"/>
</dbReference>
<sequence>MTRNDAPVPTALIGYGFAGRTFHAPLAAAAGLALEVVGSRDADRVHADLPAAEVLADPMAAVRHPGIELVVIATPNPTHAALARAALEAGKHVVVDKPLTPTLAEARALAALASSSGRMLSVFQNRRWDSDFLAIRAAIEAGRVGEATHLESRIERFRPGVRDRWREQAGAASGLWWDLGPHLVDQVLQLWGRPDRIHADLAVQRPGATTDDWAHAVLHFGERRAILHAGMLAASPGARFVVHGTQGSMVKRGADRQEAQLIAGLRPGDADWGVDPDPLLWRDGGGDGPMQALPAPRGDQATYYRLLADAIRGQGANPVPPLQALDVMAVLEAGARSARAGRPVVPDYDG</sequence>
<dbReference type="PANTHER" id="PTHR43708:SF5">
    <property type="entry name" value="CONSERVED EXPRESSED OXIDOREDUCTASE (EUROFUNG)-RELATED"/>
    <property type="match status" value="1"/>
</dbReference>
<evidence type="ECO:0000256" key="2">
    <source>
        <dbReference type="ARBA" id="ARBA00023002"/>
    </source>
</evidence>
<dbReference type="Pfam" id="PF02894">
    <property type="entry name" value="GFO_IDH_MocA_C"/>
    <property type="match status" value="1"/>
</dbReference>
<organism evidence="5 6">
    <name type="scientific">Marilutibacter aestuarii</name>
    <dbReference type="NCBI Taxonomy" id="1706195"/>
    <lineage>
        <taxon>Bacteria</taxon>
        <taxon>Pseudomonadati</taxon>
        <taxon>Pseudomonadota</taxon>
        <taxon>Gammaproteobacteria</taxon>
        <taxon>Lysobacterales</taxon>
        <taxon>Lysobacteraceae</taxon>
        <taxon>Marilutibacter</taxon>
    </lineage>
</organism>
<feature type="domain" description="Gfo/Idh/MocA-like oxidoreductase N-terminal" evidence="3">
    <location>
        <begin position="11"/>
        <end position="122"/>
    </location>
</feature>
<comment type="similarity">
    <text evidence="1">Belongs to the Gfo/Idh/MocA family.</text>
</comment>
<dbReference type="GO" id="GO:0000166">
    <property type="term" value="F:nucleotide binding"/>
    <property type="evidence" value="ECO:0007669"/>
    <property type="project" value="InterPro"/>
</dbReference>
<dbReference type="NCBIfam" id="NF008607">
    <property type="entry name" value="PRK11579.1"/>
    <property type="match status" value="1"/>
</dbReference>
<gene>
    <name evidence="5" type="ORF">FKV25_14985</name>
</gene>
<dbReference type="Proteomes" id="UP000318212">
    <property type="component" value="Unassembled WGS sequence"/>
</dbReference>
<dbReference type="InterPro" id="IPR004104">
    <property type="entry name" value="Gfo/Idh/MocA-like_OxRdtase_C"/>
</dbReference>
<dbReference type="GO" id="GO:0016491">
    <property type="term" value="F:oxidoreductase activity"/>
    <property type="evidence" value="ECO:0007669"/>
    <property type="project" value="UniProtKB-KW"/>
</dbReference>
<dbReference type="PANTHER" id="PTHR43708">
    <property type="entry name" value="CONSERVED EXPRESSED OXIDOREDUCTASE (EUROFUNG)"/>
    <property type="match status" value="1"/>
</dbReference>
<evidence type="ECO:0000313" key="6">
    <source>
        <dbReference type="Proteomes" id="UP000318212"/>
    </source>
</evidence>
<dbReference type="Gene3D" id="3.30.360.10">
    <property type="entry name" value="Dihydrodipicolinate Reductase, domain 2"/>
    <property type="match status" value="1"/>
</dbReference>
<dbReference type="Pfam" id="PF01408">
    <property type="entry name" value="GFO_IDH_MocA"/>
    <property type="match status" value="1"/>
</dbReference>
<dbReference type="AlphaFoldDB" id="A0A507ZYQ6"/>
<dbReference type="OrthoDB" id="9774191at2"/>
<dbReference type="Gene3D" id="3.40.50.720">
    <property type="entry name" value="NAD(P)-binding Rossmann-like Domain"/>
    <property type="match status" value="1"/>
</dbReference>
<dbReference type="InterPro" id="IPR036291">
    <property type="entry name" value="NAD(P)-bd_dom_sf"/>
</dbReference>
<dbReference type="RefSeq" id="WP_141519596.1">
    <property type="nucleotide sequence ID" value="NZ_VICE01000146.1"/>
</dbReference>
<dbReference type="EMBL" id="VICE01000146">
    <property type="protein sequence ID" value="TQD39885.1"/>
    <property type="molecule type" value="Genomic_DNA"/>
</dbReference>
<accession>A0A507ZYQ6</accession>
<dbReference type="SUPFAM" id="SSF51735">
    <property type="entry name" value="NAD(P)-binding Rossmann-fold domains"/>
    <property type="match status" value="1"/>
</dbReference>
<evidence type="ECO:0000259" key="4">
    <source>
        <dbReference type="Pfam" id="PF02894"/>
    </source>
</evidence>
<keyword evidence="2" id="KW-0560">Oxidoreductase</keyword>
<evidence type="ECO:0000256" key="1">
    <source>
        <dbReference type="ARBA" id="ARBA00010928"/>
    </source>
</evidence>
<name>A0A507ZYQ6_9GAMM</name>
<dbReference type="InterPro" id="IPR051317">
    <property type="entry name" value="Gfo/Idh/MocA_oxidoreduct"/>
</dbReference>
<proteinExistence type="inferred from homology"/>
<feature type="domain" description="Gfo/Idh/MocA-like oxidoreductase C-terminal" evidence="4">
    <location>
        <begin position="136"/>
        <end position="344"/>
    </location>
</feature>
<keyword evidence="6" id="KW-1185">Reference proteome</keyword>
<comment type="caution">
    <text evidence="5">The sequence shown here is derived from an EMBL/GenBank/DDBJ whole genome shotgun (WGS) entry which is preliminary data.</text>
</comment>
<reference evidence="5 6" key="1">
    <citation type="submission" date="2019-06" db="EMBL/GenBank/DDBJ databases">
        <title>Lysobacter alkalisoli sp. nov. isolated from saline soil.</title>
        <authorList>
            <person name="Sun J.-Q."/>
            <person name="Xu L."/>
        </authorList>
    </citation>
    <scope>NUCLEOTIDE SEQUENCE [LARGE SCALE GENOMIC DNA]</scope>
    <source>
        <strain evidence="5 6">JCM 31130</strain>
    </source>
</reference>
<protein>
    <submittedName>
        <fullName evidence="5">Oxidoreductase</fullName>
    </submittedName>
</protein>